<evidence type="ECO:0000313" key="4">
    <source>
        <dbReference type="Proteomes" id="UP000013131"/>
    </source>
</evidence>
<dbReference type="GO" id="GO:0006508">
    <property type="term" value="P:proteolysis"/>
    <property type="evidence" value="ECO:0007669"/>
    <property type="project" value="InterPro"/>
</dbReference>
<comment type="caution">
    <text evidence="3">The sequence shown here is derived from an EMBL/GenBank/DDBJ whole genome shotgun (WGS) entry which is preliminary data.</text>
</comment>
<feature type="domain" description="Tail specific protease" evidence="2">
    <location>
        <begin position="443"/>
        <end position="640"/>
    </location>
</feature>
<dbReference type="AlphaFoldDB" id="N9UZA0"/>
<dbReference type="STRING" id="1188233.MAU_6000"/>
<dbReference type="Gene3D" id="3.90.226.10">
    <property type="entry name" value="2-enoyl-CoA Hydratase, Chain A, domain 1"/>
    <property type="match status" value="1"/>
</dbReference>
<dbReference type="GO" id="GO:0004175">
    <property type="term" value="F:endopeptidase activity"/>
    <property type="evidence" value="ECO:0007669"/>
    <property type="project" value="TreeGrafter"/>
</dbReference>
<feature type="chain" id="PRO_5004154981" description="Tail specific protease domain-containing protein" evidence="1">
    <location>
        <begin position="28"/>
        <end position="664"/>
    </location>
</feature>
<dbReference type="GO" id="GO:0008236">
    <property type="term" value="F:serine-type peptidase activity"/>
    <property type="evidence" value="ECO:0007669"/>
    <property type="project" value="InterPro"/>
</dbReference>
<dbReference type="EMBL" id="AORI01000012">
    <property type="protein sequence ID" value="ENY68522.1"/>
    <property type="molecule type" value="Genomic_DNA"/>
</dbReference>
<organism evidence="3 4">
    <name type="scientific">Metamycoplasma auris 15026</name>
    <dbReference type="NCBI Taxonomy" id="1188233"/>
    <lineage>
        <taxon>Bacteria</taxon>
        <taxon>Bacillati</taxon>
        <taxon>Mycoplasmatota</taxon>
        <taxon>Mycoplasmoidales</taxon>
        <taxon>Metamycoplasmataceae</taxon>
        <taxon>Metamycoplasma</taxon>
    </lineage>
</organism>
<accession>N9UZA0</accession>
<gene>
    <name evidence="3" type="ORF">MAU_6000</name>
</gene>
<sequence>MRKNKLKNHWWLSSAIALSFFPISLVSCNNTNNQNIYNNHSHHEIPWTNLIPSIPSNPTPNKNKNKQEFYNVNYFFNDKLFKSEKIKSNSIFKPELIEKEGYFFDSYYLDKYFKNKLPNNLVITQDLNLYLRYFPYSNYSVTSLIDTIKPKTKNLKMLKDNDICYVEIKDFFNLIKEVTFIAQKIENLKFNENKYDLTKHLTYFNKNKELLINLLSRYQSKNKKNSDFSFNSSIKFDALNNQIIVSDYSFFKQINPYETESNLDFKYQDFKKQITIDLNKYNLKMLEINNQIYMPFCLLNLIVLNEYENAFYFNEKEVFLISYHDIHSAGNSFKRIKETLTKNNLDNKEMPKNLKEFQFNYLHFLLDNFYGIKPKNNESYLKLLSSYKNKFLGNNKEHYLALHDLINSLDDLHTKVLMQGLYEKEESYMSSVDIDTKKKNFKERVKKFYLVDDELYNLETQLQLEGKWIRNTQDNKTRIIRFDVITRETKEWVKKDLEQAEKDGIKNIVFDLTLNRGGSVQATYELLGFMSNEYFKYFEYNPLTNEKIVTQIKSNVGKQDFKYFILISPKTYSASNMLAATAKENKLAKIIGYKSAGGASIVRFACLPSGNILRLSSNNVLTNRDFVSYENGVIPDINFANDKNASYKNLFDLNYIENIVNKNS</sequence>
<dbReference type="InterPro" id="IPR005151">
    <property type="entry name" value="Tail-specific_protease"/>
</dbReference>
<feature type="signal peptide" evidence="1">
    <location>
        <begin position="1"/>
        <end position="27"/>
    </location>
</feature>
<dbReference type="SMART" id="SM00245">
    <property type="entry name" value="TSPc"/>
    <property type="match status" value="1"/>
</dbReference>
<dbReference type="Proteomes" id="UP000013131">
    <property type="component" value="Unassembled WGS sequence"/>
</dbReference>
<keyword evidence="4" id="KW-1185">Reference proteome</keyword>
<reference evidence="3 4" key="1">
    <citation type="journal article" date="2013" name="Genome Announc.">
        <title>Draft Genome Sequences of Mycoplasma auris and Mycoplasma yeatsii, Two Species of the Ear Canal of Caprinae.</title>
        <authorList>
            <person name="Dordet-Frisoni E."/>
            <person name="Baranowski E."/>
            <person name="Barre A."/>
            <person name="Blanchard A."/>
            <person name="Breton M."/>
            <person name="Couture C."/>
            <person name="Dupuy V."/>
            <person name="Gaurivaud P."/>
            <person name="Jacob D."/>
            <person name="Lemaitre C."/>
            <person name="Manso-Silvan L."/>
            <person name="Nikolski M."/>
            <person name="Nouvel L.X."/>
            <person name="Poumarat F."/>
            <person name="Sirand-Pugnet P."/>
            <person name="Thebault P."/>
            <person name="Theil S."/>
            <person name="Thiaucourt F."/>
            <person name="Citti C."/>
            <person name="Tardy F."/>
        </authorList>
    </citation>
    <scope>NUCLEOTIDE SEQUENCE [LARGE SCALE GENOMIC DNA]</scope>
    <source>
        <strain evidence="3 4">15026</strain>
    </source>
</reference>
<name>N9UZA0_9BACT</name>
<evidence type="ECO:0000259" key="2">
    <source>
        <dbReference type="SMART" id="SM00245"/>
    </source>
</evidence>
<dbReference type="eggNOG" id="COG0793">
    <property type="taxonomic scope" value="Bacteria"/>
</dbReference>
<keyword evidence="1" id="KW-0732">Signal</keyword>
<proteinExistence type="predicted"/>
<dbReference type="SUPFAM" id="SSF52096">
    <property type="entry name" value="ClpP/crotonase"/>
    <property type="match status" value="1"/>
</dbReference>
<dbReference type="GO" id="GO:0007165">
    <property type="term" value="P:signal transduction"/>
    <property type="evidence" value="ECO:0007669"/>
    <property type="project" value="TreeGrafter"/>
</dbReference>
<evidence type="ECO:0000313" key="3">
    <source>
        <dbReference type="EMBL" id="ENY68522.1"/>
    </source>
</evidence>
<protein>
    <recommendedName>
        <fullName evidence="2">Tail specific protease domain-containing protein</fullName>
    </recommendedName>
</protein>
<evidence type="ECO:0000256" key="1">
    <source>
        <dbReference type="SAM" id="SignalP"/>
    </source>
</evidence>
<dbReference type="PANTHER" id="PTHR32060">
    <property type="entry name" value="TAIL-SPECIFIC PROTEASE"/>
    <property type="match status" value="1"/>
</dbReference>
<dbReference type="PROSITE" id="PS51257">
    <property type="entry name" value="PROKAR_LIPOPROTEIN"/>
    <property type="match status" value="1"/>
</dbReference>
<dbReference type="RefSeq" id="WP_004425301.1">
    <property type="nucleotide sequence ID" value="NZ_AORI01000012.1"/>
</dbReference>
<dbReference type="GO" id="GO:0030288">
    <property type="term" value="C:outer membrane-bounded periplasmic space"/>
    <property type="evidence" value="ECO:0007669"/>
    <property type="project" value="TreeGrafter"/>
</dbReference>
<dbReference type="Pfam" id="PF03572">
    <property type="entry name" value="Peptidase_S41"/>
    <property type="match status" value="1"/>
</dbReference>
<dbReference type="PANTHER" id="PTHR32060:SF30">
    <property type="entry name" value="CARBOXY-TERMINAL PROCESSING PROTEASE CTPA"/>
    <property type="match status" value="1"/>
</dbReference>
<dbReference type="PATRIC" id="fig|1188233.3.peg.581"/>
<dbReference type="InterPro" id="IPR029045">
    <property type="entry name" value="ClpP/crotonase-like_dom_sf"/>
</dbReference>